<accession>A0A1C6U975</accession>
<dbReference type="Pfam" id="PF03466">
    <property type="entry name" value="LysR_substrate"/>
    <property type="match status" value="1"/>
</dbReference>
<dbReference type="SUPFAM" id="SSF53850">
    <property type="entry name" value="Periplasmic binding protein-like II"/>
    <property type="match status" value="1"/>
</dbReference>
<evidence type="ECO:0000256" key="1">
    <source>
        <dbReference type="ARBA" id="ARBA00009437"/>
    </source>
</evidence>
<organism evidence="6 7">
    <name type="scientific">Micromonospora eburnea</name>
    <dbReference type="NCBI Taxonomy" id="227316"/>
    <lineage>
        <taxon>Bacteria</taxon>
        <taxon>Bacillati</taxon>
        <taxon>Actinomycetota</taxon>
        <taxon>Actinomycetes</taxon>
        <taxon>Micromonosporales</taxon>
        <taxon>Micromonosporaceae</taxon>
        <taxon>Micromonospora</taxon>
    </lineage>
</organism>
<evidence type="ECO:0000313" key="7">
    <source>
        <dbReference type="Proteomes" id="UP000199696"/>
    </source>
</evidence>
<evidence type="ECO:0000256" key="4">
    <source>
        <dbReference type="ARBA" id="ARBA00023163"/>
    </source>
</evidence>
<dbReference type="Gene3D" id="1.10.10.10">
    <property type="entry name" value="Winged helix-like DNA-binding domain superfamily/Winged helix DNA-binding domain"/>
    <property type="match status" value="1"/>
</dbReference>
<proteinExistence type="inferred from homology"/>
<dbReference type="PROSITE" id="PS50931">
    <property type="entry name" value="HTH_LYSR"/>
    <property type="match status" value="1"/>
</dbReference>
<feature type="domain" description="HTH lysR-type" evidence="5">
    <location>
        <begin position="16"/>
        <end position="68"/>
    </location>
</feature>
<dbReference type="GO" id="GO:0003677">
    <property type="term" value="F:DNA binding"/>
    <property type="evidence" value="ECO:0007669"/>
    <property type="project" value="UniProtKB-KW"/>
</dbReference>
<dbReference type="EMBL" id="FMHY01000002">
    <property type="protein sequence ID" value="SCL50514.1"/>
    <property type="molecule type" value="Genomic_DNA"/>
</dbReference>
<keyword evidence="7" id="KW-1185">Reference proteome</keyword>
<sequence>MPSIVRSVVDYDIGMIRVFVLVYETASATATAERLFISQPSVSYTLRRLRNLFNDPLFLRRGNRLEPTPIAEDLYPRLRQLIESMDEVMSHASRFRPEESTRTFRLRLTDVGVTGLLPRILHRIRTEAPHVVLDVGALTFSTVVRELRSGQADAVICATRLDAPDLLREPLFTQAYVGVCAPDHPRIGATPTLAEFEFEQHVGVAGESGHRSYDLRIGELGIDRKVALVIPSFSGLPAVLAGTELLSFAPSSAAQRFESNGLLRVFALPFDVPISESALYTVRRELPSTEFDWFRRSLIEALR</sequence>
<reference evidence="7" key="1">
    <citation type="submission" date="2016-06" db="EMBL/GenBank/DDBJ databases">
        <authorList>
            <person name="Varghese N."/>
            <person name="Submissions Spin"/>
        </authorList>
    </citation>
    <scope>NUCLEOTIDE SEQUENCE [LARGE SCALE GENOMIC DNA]</scope>
    <source>
        <strain evidence="7">DSM 44814</strain>
    </source>
</reference>
<dbReference type="PRINTS" id="PR00039">
    <property type="entry name" value="HTHLYSR"/>
</dbReference>
<evidence type="ECO:0000256" key="3">
    <source>
        <dbReference type="ARBA" id="ARBA00023125"/>
    </source>
</evidence>
<dbReference type="InterPro" id="IPR036390">
    <property type="entry name" value="WH_DNA-bd_sf"/>
</dbReference>
<dbReference type="STRING" id="227316.GA0070604_2148"/>
<name>A0A1C6U975_9ACTN</name>
<dbReference type="InterPro" id="IPR000847">
    <property type="entry name" value="LysR_HTH_N"/>
</dbReference>
<dbReference type="InterPro" id="IPR036388">
    <property type="entry name" value="WH-like_DNA-bd_sf"/>
</dbReference>
<evidence type="ECO:0000313" key="6">
    <source>
        <dbReference type="EMBL" id="SCL50514.1"/>
    </source>
</evidence>
<dbReference type="PANTHER" id="PTHR30118">
    <property type="entry name" value="HTH-TYPE TRANSCRIPTIONAL REGULATOR LEUO-RELATED"/>
    <property type="match status" value="1"/>
</dbReference>
<keyword evidence="3" id="KW-0238">DNA-binding</keyword>
<dbReference type="OrthoDB" id="8717159at2"/>
<dbReference type="AlphaFoldDB" id="A0A1C6U975"/>
<keyword evidence="4" id="KW-0804">Transcription</keyword>
<evidence type="ECO:0000259" key="5">
    <source>
        <dbReference type="PROSITE" id="PS50931"/>
    </source>
</evidence>
<dbReference type="PANTHER" id="PTHR30118:SF15">
    <property type="entry name" value="TRANSCRIPTIONAL REGULATORY PROTEIN"/>
    <property type="match status" value="1"/>
</dbReference>
<protein>
    <submittedName>
        <fullName evidence="6">Transcriptional regulator, LysR family</fullName>
    </submittedName>
</protein>
<dbReference type="InterPro" id="IPR050389">
    <property type="entry name" value="LysR-type_TF"/>
</dbReference>
<keyword evidence="2" id="KW-0805">Transcription regulation</keyword>
<gene>
    <name evidence="6" type="ORF">GA0070604_2148</name>
</gene>
<dbReference type="GO" id="GO:0003700">
    <property type="term" value="F:DNA-binding transcription factor activity"/>
    <property type="evidence" value="ECO:0007669"/>
    <property type="project" value="InterPro"/>
</dbReference>
<dbReference type="SUPFAM" id="SSF46785">
    <property type="entry name" value="Winged helix' DNA-binding domain"/>
    <property type="match status" value="1"/>
</dbReference>
<dbReference type="Proteomes" id="UP000199696">
    <property type="component" value="Unassembled WGS sequence"/>
</dbReference>
<comment type="similarity">
    <text evidence="1">Belongs to the LysR transcriptional regulatory family.</text>
</comment>
<evidence type="ECO:0000256" key="2">
    <source>
        <dbReference type="ARBA" id="ARBA00023015"/>
    </source>
</evidence>
<dbReference type="InterPro" id="IPR005119">
    <property type="entry name" value="LysR_subst-bd"/>
</dbReference>
<dbReference type="Gene3D" id="3.40.190.10">
    <property type="entry name" value="Periplasmic binding protein-like II"/>
    <property type="match status" value="2"/>
</dbReference>
<dbReference type="Pfam" id="PF00126">
    <property type="entry name" value="HTH_1"/>
    <property type="match status" value="1"/>
</dbReference>